<evidence type="ECO:0000256" key="2">
    <source>
        <dbReference type="SAM" id="Phobius"/>
    </source>
</evidence>
<feature type="compositionally biased region" description="Basic and acidic residues" evidence="1">
    <location>
        <begin position="300"/>
        <end position="315"/>
    </location>
</feature>
<dbReference type="Proteomes" id="UP000799436">
    <property type="component" value="Unassembled WGS sequence"/>
</dbReference>
<keyword evidence="2" id="KW-0472">Membrane</keyword>
<evidence type="ECO:0008006" key="6">
    <source>
        <dbReference type="Google" id="ProtNLM"/>
    </source>
</evidence>
<sequence>MKRLHVLLAPLALTSAQLLINGNSQLPSCASSCQPLIEAASACGGTSTASQSTWSCFCQSGYLESLYDSDTGICDSVCTSASDSQQVSAWYKTNCGSDNGASEHADSASSTTAGTATSASVNVASTIASDTGATANSSGSSGGDKSWWSTHYRWVIMLIILTIGLSSMAALAVYIKRRYDRKADQIRQGFNAGITTRSAPPASSIRGPDGAGDSSFLSTTQMSGTGTFEPGSGRNTPARTRDAFMPYGYGYTRSESRLASRADMDARRSPLARGGTPIGDLEKEVDSGASPDGAISPDGTEGKSGKRKILVRERSMLGPGSPDLGERRVG</sequence>
<evidence type="ECO:0000313" key="4">
    <source>
        <dbReference type="EMBL" id="KAF2765747.1"/>
    </source>
</evidence>
<keyword evidence="3" id="KW-0732">Signal</keyword>
<feature type="region of interest" description="Disordered" evidence="1">
    <location>
        <begin position="194"/>
        <end position="246"/>
    </location>
</feature>
<keyword evidence="5" id="KW-1185">Reference proteome</keyword>
<feature type="chain" id="PRO_5026123572" description="Extracellular membrane protein CFEM domain-containing protein" evidence="3">
    <location>
        <begin position="17"/>
        <end position="330"/>
    </location>
</feature>
<evidence type="ECO:0000313" key="5">
    <source>
        <dbReference type="Proteomes" id="UP000799436"/>
    </source>
</evidence>
<organism evidence="4 5">
    <name type="scientific">Teratosphaeria nubilosa</name>
    <dbReference type="NCBI Taxonomy" id="161662"/>
    <lineage>
        <taxon>Eukaryota</taxon>
        <taxon>Fungi</taxon>
        <taxon>Dikarya</taxon>
        <taxon>Ascomycota</taxon>
        <taxon>Pezizomycotina</taxon>
        <taxon>Dothideomycetes</taxon>
        <taxon>Dothideomycetidae</taxon>
        <taxon>Mycosphaerellales</taxon>
        <taxon>Teratosphaeriaceae</taxon>
        <taxon>Teratosphaeria</taxon>
    </lineage>
</organism>
<dbReference type="AlphaFoldDB" id="A0A6G1KYS1"/>
<feature type="compositionally biased region" description="Basic and acidic residues" evidence="1">
    <location>
        <begin position="258"/>
        <end position="268"/>
    </location>
</feature>
<evidence type="ECO:0000256" key="3">
    <source>
        <dbReference type="SAM" id="SignalP"/>
    </source>
</evidence>
<feature type="compositionally biased region" description="Polar residues" evidence="1">
    <location>
        <begin position="215"/>
        <end position="226"/>
    </location>
</feature>
<name>A0A6G1KYS1_9PEZI</name>
<gene>
    <name evidence="4" type="ORF">EJ03DRAFT_330679</name>
</gene>
<keyword evidence="2" id="KW-0812">Transmembrane</keyword>
<accession>A0A6G1KYS1</accession>
<proteinExistence type="predicted"/>
<protein>
    <recommendedName>
        <fullName evidence="6">Extracellular membrane protein CFEM domain-containing protein</fullName>
    </recommendedName>
</protein>
<reference evidence="4" key="1">
    <citation type="journal article" date="2020" name="Stud. Mycol.">
        <title>101 Dothideomycetes genomes: a test case for predicting lifestyles and emergence of pathogens.</title>
        <authorList>
            <person name="Haridas S."/>
            <person name="Albert R."/>
            <person name="Binder M."/>
            <person name="Bloem J."/>
            <person name="Labutti K."/>
            <person name="Salamov A."/>
            <person name="Andreopoulos B."/>
            <person name="Baker S."/>
            <person name="Barry K."/>
            <person name="Bills G."/>
            <person name="Bluhm B."/>
            <person name="Cannon C."/>
            <person name="Castanera R."/>
            <person name="Culley D."/>
            <person name="Daum C."/>
            <person name="Ezra D."/>
            <person name="Gonzalez J."/>
            <person name="Henrissat B."/>
            <person name="Kuo A."/>
            <person name="Liang C."/>
            <person name="Lipzen A."/>
            <person name="Lutzoni F."/>
            <person name="Magnuson J."/>
            <person name="Mondo S."/>
            <person name="Nolan M."/>
            <person name="Ohm R."/>
            <person name="Pangilinan J."/>
            <person name="Park H.-J."/>
            <person name="Ramirez L."/>
            <person name="Alfaro M."/>
            <person name="Sun H."/>
            <person name="Tritt A."/>
            <person name="Yoshinaga Y."/>
            <person name="Zwiers L.-H."/>
            <person name="Turgeon B."/>
            <person name="Goodwin S."/>
            <person name="Spatafora J."/>
            <person name="Crous P."/>
            <person name="Grigoriev I."/>
        </authorList>
    </citation>
    <scope>NUCLEOTIDE SEQUENCE</scope>
    <source>
        <strain evidence="4">CBS 116005</strain>
    </source>
</reference>
<dbReference type="OrthoDB" id="5426355at2759"/>
<dbReference type="EMBL" id="ML995884">
    <property type="protein sequence ID" value="KAF2765747.1"/>
    <property type="molecule type" value="Genomic_DNA"/>
</dbReference>
<feature type="signal peptide" evidence="3">
    <location>
        <begin position="1"/>
        <end position="16"/>
    </location>
</feature>
<keyword evidence="2" id="KW-1133">Transmembrane helix</keyword>
<evidence type="ECO:0000256" key="1">
    <source>
        <dbReference type="SAM" id="MobiDB-lite"/>
    </source>
</evidence>
<feature type="region of interest" description="Disordered" evidence="1">
    <location>
        <begin position="258"/>
        <end position="330"/>
    </location>
</feature>
<feature type="transmembrane region" description="Helical" evidence="2">
    <location>
        <begin position="154"/>
        <end position="175"/>
    </location>
</feature>